<evidence type="ECO:0000256" key="1">
    <source>
        <dbReference type="SAM" id="MobiDB-lite"/>
    </source>
</evidence>
<dbReference type="PANTHER" id="PTHR31923:SF27">
    <property type="entry name" value="BSD DOMAIN-CONTAINING PROTEIN"/>
    <property type="match status" value="1"/>
</dbReference>
<name>A0ABR2UDH3_9ROSI</name>
<accession>A0ABR2UDH3</accession>
<keyword evidence="3" id="KW-1185">Reference proteome</keyword>
<feature type="compositionally biased region" description="Polar residues" evidence="1">
    <location>
        <begin position="1"/>
        <end position="15"/>
    </location>
</feature>
<dbReference type="Proteomes" id="UP001396334">
    <property type="component" value="Unassembled WGS sequence"/>
</dbReference>
<feature type="region of interest" description="Disordered" evidence="1">
    <location>
        <begin position="1"/>
        <end position="68"/>
    </location>
</feature>
<protein>
    <recommendedName>
        <fullName evidence="4">BSD domain-containing protein</fullName>
    </recommendedName>
</protein>
<reference evidence="2 3" key="1">
    <citation type="journal article" date="2024" name="G3 (Bethesda)">
        <title>Genome assembly of Hibiscus sabdariffa L. provides insights into metabolisms of medicinal natural products.</title>
        <authorList>
            <person name="Kim T."/>
        </authorList>
    </citation>
    <scope>NUCLEOTIDE SEQUENCE [LARGE SCALE GENOMIC DNA]</scope>
    <source>
        <strain evidence="2">TK-2024</strain>
        <tissue evidence="2">Old leaves</tissue>
    </source>
</reference>
<sequence length="227" mass="25311">MSSWLARSLANSLTLNDDDDHDEESACSRDEENDDVIHLSQSSATPNEETKAKEVPQSLSPQQVDQLHSHDIKEDLTQLKDGITRQLFGVASFLASPPSTQFSDQSNDRSFSILNQPQQSDQSISRDEEDPSDSVTVAGIRDDFSEIGGTLSKMASDYLPFGLGEDQEENELENGSGQEEEEEDHEFNVARITDEVLAFARNIAHHPETWLDFPLDPDEDLDGNLHH</sequence>
<dbReference type="EMBL" id="JBBPBN010000001">
    <property type="protein sequence ID" value="KAK9047601.1"/>
    <property type="molecule type" value="Genomic_DNA"/>
</dbReference>
<feature type="region of interest" description="Disordered" evidence="1">
    <location>
        <begin position="166"/>
        <end position="186"/>
    </location>
</feature>
<gene>
    <name evidence="2" type="ORF">V6N11_053440</name>
</gene>
<feature type="compositionally biased region" description="Polar residues" evidence="1">
    <location>
        <begin position="57"/>
        <end position="66"/>
    </location>
</feature>
<comment type="caution">
    <text evidence="2">The sequence shown here is derived from an EMBL/GenBank/DDBJ whole genome shotgun (WGS) entry which is preliminary data.</text>
</comment>
<dbReference type="PANTHER" id="PTHR31923">
    <property type="entry name" value="BSD DOMAIN-CONTAINING PROTEIN"/>
    <property type="match status" value="1"/>
</dbReference>
<organism evidence="2 3">
    <name type="scientific">Hibiscus sabdariffa</name>
    <name type="common">roselle</name>
    <dbReference type="NCBI Taxonomy" id="183260"/>
    <lineage>
        <taxon>Eukaryota</taxon>
        <taxon>Viridiplantae</taxon>
        <taxon>Streptophyta</taxon>
        <taxon>Embryophyta</taxon>
        <taxon>Tracheophyta</taxon>
        <taxon>Spermatophyta</taxon>
        <taxon>Magnoliopsida</taxon>
        <taxon>eudicotyledons</taxon>
        <taxon>Gunneridae</taxon>
        <taxon>Pentapetalae</taxon>
        <taxon>rosids</taxon>
        <taxon>malvids</taxon>
        <taxon>Malvales</taxon>
        <taxon>Malvaceae</taxon>
        <taxon>Malvoideae</taxon>
        <taxon>Hibiscus</taxon>
    </lineage>
</organism>
<feature type="compositionally biased region" description="Acidic residues" evidence="1">
    <location>
        <begin position="166"/>
        <end position="185"/>
    </location>
</feature>
<evidence type="ECO:0000313" key="2">
    <source>
        <dbReference type="EMBL" id="KAK9047601.1"/>
    </source>
</evidence>
<proteinExistence type="predicted"/>
<evidence type="ECO:0008006" key="4">
    <source>
        <dbReference type="Google" id="ProtNLM"/>
    </source>
</evidence>
<evidence type="ECO:0000313" key="3">
    <source>
        <dbReference type="Proteomes" id="UP001396334"/>
    </source>
</evidence>